<feature type="transmembrane region" description="Helical" evidence="1">
    <location>
        <begin position="295"/>
        <end position="315"/>
    </location>
</feature>
<proteinExistence type="predicted"/>
<evidence type="ECO:0000256" key="1">
    <source>
        <dbReference type="SAM" id="Phobius"/>
    </source>
</evidence>
<evidence type="ECO:0000313" key="3">
    <source>
        <dbReference type="Proteomes" id="UP000053911"/>
    </source>
</evidence>
<feature type="transmembrane region" description="Helical" evidence="1">
    <location>
        <begin position="86"/>
        <end position="107"/>
    </location>
</feature>
<keyword evidence="1" id="KW-0812">Transmembrane</keyword>
<evidence type="ECO:0000313" key="2">
    <source>
        <dbReference type="EMBL" id="KUK17000.1"/>
    </source>
</evidence>
<sequence length="627" mass="72406">MGSKNKIDVKYVVNNISPLALVGAFFLLAFFVYILHNLPLSSTYEPSFYTGIPSRYFLFLSISFSLFAFSLWLSRNFSGKYKRQVLLLYIMLYIMLLIFVLSSLWIIKYGRFYGIGDPYIHLTEIRSILYEGHVNIDQNFYPSLHIFTAMLVEITNINASVLYMYLYPLVACLFGISILLLGKFVLSDNLDYLLLFTIINPIILDIGSSVVPYLFASLFLPLMFYIFIKGKKEGYKSRLFLLLLIYSLFLVISHLQVAIVYIISVLFMYLVLTFLEKQLRMNRTKNSHDLSPSIVKNVFIIYIIYLGTVLSFWVIHAYYLSRIAVSASIKIFNFLIGNVSIESIEQTRISLRSPIDFILKRIILLSETFLVAIIVVFIIYKTIAHLRSNNRNIITNMYVYLFVLSIYIFVNGFLYVFMMKSISTEFGIHGRFIYLASLVYSVYLTYGIAKFLTLIRKPKSKQIISLLIMLLVVSFFIIGVLVKYPSPSLGYYSKYTTTNVITGTMWGYSHIDLESSKIMGGGDHFESLVIYLYGKDSAYFRAMYGSTNGLLKFLGYNPENYEHRGIHEKYIASGKIEYIYYEPLMEYFLANPKYASSIVTVNKSELNRKGNLIIIYDNLGMTVYKVQ</sequence>
<feature type="transmembrane region" description="Helical" evidence="1">
    <location>
        <begin position="210"/>
        <end position="228"/>
    </location>
</feature>
<feature type="transmembrane region" description="Helical" evidence="1">
    <location>
        <begin position="400"/>
        <end position="419"/>
    </location>
</feature>
<feature type="transmembrane region" description="Helical" evidence="1">
    <location>
        <begin position="431"/>
        <end position="451"/>
    </location>
</feature>
<dbReference type="AlphaFoldDB" id="A0A101EKF3"/>
<dbReference type="EMBL" id="LGFD01000041">
    <property type="protein sequence ID" value="KUK17000.1"/>
    <property type="molecule type" value="Genomic_DNA"/>
</dbReference>
<feature type="transmembrane region" description="Helical" evidence="1">
    <location>
        <begin position="362"/>
        <end position="380"/>
    </location>
</feature>
<protein>
    <submittedName>
        <fullName evidence="2">Uncharacterized protein</fullName>
    </submittedName>
</protein>
<dbReference type="PATRIC" id="fig|172049.5.peg.1343"/>
<accession>A0A101EKF3</accession>
<keyword evidence="1" id="KW-0472">Membrane</keyword>
<dbReference type="Proteomes" id="UP000053911">
    <property type="component" value="Unassembled WGS sequence"/>
</dbReference>
<feature type="transmembrane region" description="Helical" evidence="1">
    <location>
        <begin position="162"/>
        <end position="182"/>
    </location>
</feature>
<reference evidence="3" key="1">
    <citation type="journal article" date="2015" name="MBio">
        <title>Genome-Resolved Metagenomic Analysis Reveals Roles for Candidate Phyla and Other Microbial Community Members in Biogeochemical Transformations in Oil Reservoirs.</title>
        <authorList>
            <person name="Hu P."/>
            <person name="Tom L."/>
            <person name="Singh A."/>
            <person name="Thomas B.C."/>
            <person name="Baker B.J."/>
            <person name="Piceno Y.M."/>
            <person name="Andersen G.L."/>
            <person name="Banfield J.F."/>
        </authorList>
    </citation>
    <scope>NUCLEOTIDE SEQUENCE [LARGE SCALE GENOMIC DNA]</scope>
</reference>
<feature type="transmembrane region" description="Helical" evidence="1">
    <location>
        <begin position="258"/>
        <end position="275"/>
    </location>
</feature>
<organism evidence="2 3">
    <name type="scientific">Thermococcus sibiricus</name>
    <dbReference type="NCBI Taxonomy" id="172049"/>
    <lineage>
        <taxon>Archaea</taxon>
        <taxon>Methanobacteriati</taxon>
        <taxon>Methanobacteriota</taxon>
        <taxon>Thermococci</taxon>
        <taxon>Thermococcales</taxon>
        <taxon>Thermococcaceae</taxon>
        <taxon>Thermococcus</taxon>
    </lineage>
</organism>
<keyword evidence="1" id="KW-1133">Transmembrane helix</keyword>
<gene>
    <name evidence="2" type="ORF">XD54_1709</name>
</gene>
<name>A0A101EKF3_9EURY</name>
<feature type="transmembrane region" description="Helical" evidence="1">
    <location>
        <begin position="463"/>
        <end position="484"/>
    </location>
</feature>
<feature type="transmembrane region" description="Helical" evidence="1">
    <location>
        <begin position="56"/>
        <end position="74"/>
    </location>
</feature>
<comment type="caution">
    <text evidence="2">The sequence shown here is derived from an EMBL/GenBank/DDBJ whole genome shotgun (WGS) entry which is preliminary data.</text>
</comment>
<feature type="transmembrane region" description="Helical" evidence="1">
    <location>
        <begin position="12"/>
        <end position="36"/>
    </location>
</feature>